<dbReference type="InterPro" id="IPR029058">
    <property type="entry name" value="AB_hydrolase_fold"/>
</dbReference>
<dbReference type="OrthoDB" id="5311491at2759"/>
<dbReference type="Gene3D" id="3.40.50.1820">
    <property type="entry name" value="alpha/beta hydrolase"/>
    <property type="match status" value="1"/>
</dbReference>
<proteinExistence type="predicted"/>
<gene>
    <name evidence="1" type="ORF">PsYK624_072030</name>
</gene>
<comment type="caution">
    <text evidence="1">The sequence shown here is derived from an EMBL/GenBank/DDBJ whole genome shotgun (WGS) entry which is preliminary data.</text>
</comment>
<evidence type="ECO:0000313" key="1">
    <source>
        <dbReference type="EMBL" id="GJE91055.1"/>
    </source>
</evidence>
<reference evidence="1 2" key="1">
    <citation type="submission" date="2021-08" db="EMBL/GenBank/DDBJ databases">
        <title>Draft Genome Sequence of Phanerochaete sordida strain YK-624.</title>
        <authorList>
            <person name="Mori T."/>
            <person name="Dohra H."/>
            <person name="Suzuki T."/>
            <person name="Kawagishi H."/>
            <person name="Hirai H."/>
        </authorList>
    </citation>
    <scope>NUCLEOTIDE SEQUENCE [LARGE SCALE GENOMIC DNA]</scope>
    <source>
        <strain evidence="1 2">YK-624</strain>
    </source>
</reference>
<sequence>MLPVASTHGLRIITMNGRDYRGSTPYTDEELADMTSPGVDVQASAVRRWGREVALFLAYICQTLRIPAATTVDTGTKAGGLVFIAWSLSGMAILSMLGDPQTLGKELPHTLTPYLRKIVLYDSPCIIYGIVPEIGLRSPHADPNIPTEKQADAAADWLSSYYPPLAEDQPITAEALQAHSTALPRTPTLRTLSSDKFKRTVDMQVSSRALLIMGTDEGIRKRHARVAFFDADAVLPDVDILALSCDQSAWLNTWGAKVFLDMAEEAAERGKRKRRAAFLRVRNANHFVHWDEPERMVRLFAEHCCSSTSASVMCASVE</sequence>
<dbReference type="Proteomes" id="UP000703269">
    <property type="component" value="Unassembled WGS sequence"/>
</dbReference>
<protein>
    <recommendedName>
        <fullName evidence="3">AB hydrolase-1 domain-containing protein</fullName>
    </recommendedName>
</protein>
<dbReference type="AlphaFoldDB" id="A0A9P3GAK6"/>
<accession>A0A9P3GAK6</accession>
<dbReference type="EMBL" id="BPQB01000019">
    <property type="protein sequence ID" value="GJE91055.1"/>
    <property type="molecule type" value="Genomic_DNA"/>
</dbReference>
<name>A0A9P3GAK6_9APHY</name>
<evidence type="ECO:0000313" key="2">
    <source>
        <dbReference type="Proteomes" id="UP000703269"/>
    </source>
</evidence>
<organism evidence="1 2">
    <name type="scientific">Phanerochaete sordida</name>
    <dbReference type="NCBI Taxonomy" id="48140"/>
    <lineage>
        <taxon>Eukaryota</taxon>
        <taxon>Fungi</taxon>
        <taxon>Dikarya</taxon>
        <taxon>Basidiomycota</taxon>
        <taxon>Agaricomycotina</taxon>
        <taxon>Agaricomycetes</taxon>
        <taxon>Polyporales</taxon>
        <taxon>Phanerochaetaceae</taxon>
        <taxon>Phanerochaete</taxon>
    </lineage>
</organism>
<keyword evidence="2" id="KW-1185">Reference proteome</keyword>
<dbReference type="SUPFAM" id="SSF53474">
    <property type="entry name" value="alpha/beta-Hydrolases"/>
    <property type="match status" value="1"/>
</dbReference>
<evidence type="ECO:0008006" key="3">
    <source>
        <dbReference type="Google" id="ProtNLM"/>
    </source>
</evidence>